<feature type="transmembrane region" description="Helical" evidence="9">
    <location>
        <begin position="27"/>
        <end position="44"/>
    </location>
</feature>
<proteinExistence type="predicted"/>
<dbReference type="Gene3D" id="1.20.1560.10">
    <property type="entry name" value="ABC transporter type 1, transmembrane domain"/>
    <property type="match status" value="1"/>
</dbReference>
<evidence type="ECO:0000259" key="10">
    <source>
        <dbReference type="PROSITE" id="PS50893"/>
    </source>
</evidence>
<reference evidence="12 13" key="1">
    <citation type="submission" date="2018-06" db="EMBL/GenBank/DDBJ databases">
        <authorList>
            <consortium name="Pathogen Informatics"/>
            <person name="Doyle S."/>
        </authorList>
    </citation>
    <scope>NUCLEOTIDE SEQUENCE [LARGE SCALE GENOMIC DNA]</scope>
    <source>
        <strain evidence="12 13">NCTC11460</strain>
    </source>
</reference>
<dbReference type="RefSeq" id="WP_000837544.1">
    <property type="nucleotide sequence ID" value="NZ_FOVA01000017.1"/>
</dbReference>
<dbReference type="PROSITE" id="PS50893">
    <property type="entry name" value="ABC_TRANSPORTER_2"/>
    <property type="match status" value="1"/>
</dbReference>
<dbReference type="GO" id="GO:0005886">
    <property type="term" value="C:plasma membrane"/>
    <property type="evidence" value="ECO:0007669"/>
    <property type="project" value="UniProtKB-SubCell"/>
</dbReference>
<dbReference type="AlphaFoldDB" id="A0A379CDT6"/>
<comment type="subcellular location">
    <subcellularLocation>
        <location evidence="1">Cell membrane</location>
        <topology evidence="1">Multi-pass membrane protein</topology>
    </subcellularLocation>
</comment>
<keyword evidence="12" id="KW-0378">Hydrolase</keyword>
<dbReference type="GO" id="GO:0005524">
    <property type="term" value="F:ATP binding"/>
    <property type="evidence" value="ECO:0007669"/>
    <property type="project" value="UniProtKB-KW"/>
</dbReference>
<dbReference type="PANTHER" id="PTHR24221:SF397">
    <property type="entry name" value="ABC TRANSPORTER, ATP-BINDING TRANSMEMBRANE PROTEIN"/>
    <property type="match status" value="1"/>
</dbReference>
<evidence type="ECO:0000259" key="11">
    <source>
        <dbReference type="PROSITE" id="PS50929"/>
    </source>
</evidence>
<dbReference type="Proteomes" id="UP000255101">
    <property type="component" value="Unassembled WGS sequence"/>
</dbReference>
<dbReference type="GO" id="GO:0140359">
    <property type="term" value="F:ABC-type transporter activity"/>
    <property type="evidence" value="ECO:0007669"/>
    <property type="project" value="InterPro"/>
</dbReference>
<evidence type="ECO:0000313" key="13">
    <source>
        <dbReference type="Proteomes" id="UP000255101"/>
    </source>
</evidence>
<keyword evidence="5" id="KW-0547">Nucleotide-binding</keyword>
<feature type="transmembrane region" description="Helical" evidence="9">
    <location>
        <begin position="152"/>
        <end position="174"/>
    </location>
</feature>
<protein>
    <submittedName>
        <fullName evidence="12">Multidrug resistance ABC transporter ATP-binding and permease protein</fullName>
        <ecNumber evidence="12">3.6.3.44</ecNumber>
    </submittedName>
</protein>
<dbReference type="InterPro" id="IPR003593">
    <property type="entry name" value="AAA+_ATPase"/>
</dbReference>
<dbReference type="InterPro" id="IPR011527">
    <property type="entry name" value="ABC1_TM_dom"/>
</dbReference>
<dbReference type="FunFam" id="3.40.50.300:FF:000221">
    <property type="entry name" value="Multidrug ABC transporter ATP-binding protein"/>
    <property type="match status" value="1"/>
</dbReference>
<dbReference type="GO" id="GO:0034040">
    <property type="term" value="F:ATPase-coupled lipid transmembrane transporter activity"/>
    <property type="evidence" value="ECO:0007669"/>
    <property type="project" value="TreeGrafter"/>
</dbReference>
<organism evidence="12 13">
    <name type="scientific">Peptostreptococcus anaerobius</name>
    <dbReference type="NCBI Taxonomy" id="1261"/>
    <lineage>
        <taxon>Bacteria</taxon>
        <taxon>Bacillati</taxon>
        <taxon>Bacillota</taxon>
        <taxon>Clostridia</taxon>
        <taxon>Peptostreptococcales</taxon>
        <taxon>Peptostreptococcaceae</taxon>
        <taxon>Peptostreptococcus</taxon>
    </lineage>
</organism>
<evidence type="ECO:0000256" key="1">
    <source>
        <dbReference type="ARBA" id="ARBA00004651"/>
    </source>
</evidence>
<feature type="transmembrane region" description="Helical" evidence="9">
    <location>
        <begin position="272"/>
        <end position="297"/>
    </location>
</feature>
<sequence length="573" mass="64790">MKSKLMDKYGITEGSSKDLIRASIASFWKNIVYMLPIMLILFFLMNTSNSRYLSEWAYFIGIMIIFVVMYYVTNKQYIKSYSTTFKESKNLRIELVEIIKKLPLSYFSTHDLTDLSQTVMTDVSKIEQALSHAICASYGWMAYFVILSLSLLISSLPLGLCIILPVIIALLILYQSKNIQYRINKKYYEKLRENSQAFQDSFEMQQEIKSYNMQDVVRKDVQDKLKDSERIQIRTELFTTVPSSLLSILPQFSIALVIIFGFQMYLTNQIKLIFYIGYIICATKVASGFTGILDGLLMIMNFQSSFKSVSAIRKTPLQQGENVAIQTFNVEFKDVSFAYENGRNVISDLSFKANQGEITAIVGPSGCGKSTILKLLSRLYDHSSGQILIGGKDISKISTNSLFENISIVFQDVELFDDTIFENIKCGNPNATTEDVLRAGKIANVDEIADKFADKYNTKIGENGSKLSGGERQRISIARALVKDAPIILLDEISASLDIENEVKIQAGLDRLIKNKTVIIVSHRMKSIENANKIVVIENGKVESIGEHKYLLKNSAMYRTLVQCSQLASEYEY</sequence>
<dbReference type="Pfam" id="PF00664">
    <property type="entry name" value="ABC_membrane"/>
    <property type="match status" value="1"/>
</dbReference>
<evidence type="ECO:0000313" key="12">
    <source>
        <dbReference type="EMBL" id="SUB60503.1"/>
    </source>
</evidence>
<keyword evidence="7 9" id="KW-1133">Transmembrane helix</keyword>
<evidence type="ECO:0000256" key="8">
    <source>
        <dbReference type="ARBA" id="ARBA00023136"/>
    </source>
</evidence>
<dbReference type="InterPro" id="IPR003439">
    <property type="entry name" value="ABC_transporter-like_ATP-bd"/>
</dbReference>
<feature type="domain" description="ABC transporter" evidence="10">
    <location>
        <begin position="330"/>
        <end position="564"/>
    </location>
</feature>
<dbReference type="InterPro" id="IPR017871">
    <property type="entry name" value="ABC_transporter-like_CS"/>
</dbReference>
<dbReference type="SMART" id="SM00382">
    <property type="entry name" value="AAA"/>
    <property type="match status" value="1"/>
</dbReference>
<keyword evidence="3" id="KW-1003">Cell membrane</keyword>
<dbReference type="SUPFAM" id="SSF52540">
    <property type="entry name" value="P-loop containing nucleoside triphosphate hydrolases"/>
    <property type="match status" value="1"/>
</dbReference>
<dbReference type="SUPFAM" id="SSF90123">
    <property type="entry name" value="ABC transporter transmembrane region"/>
    <property type="match status" value="1"/>
</dbReference>
<dbReference type="InterPro" id="IPR027417">
    <property type="entry name" value="P-loop_NTPase"/>
</dbReference>
<dbReference type="GO" id="GO:0016887">
    <property type="term" value="F:ATP hydrolysis activity"/>
    <property type="evidence" value="ECO:0007669"/>
    <property type="project" value="InterPro"/>
</dbReference>
<dbReference type="InterPro" id="IPR039421">
    <property type="entry name" value="Type_1_exporter"/>
</dbReference>
<dbReference type="Gene3D" id="3.40.50.300">
    <property type="entry name" value="P-loop containing nucleotide triphosphate hydrolases"/>
    <property type="match status" value="1"/>
</dbReference>
<dbReference type="Pfam" id="PF00005">
    <property type="entry name" value="ABC_tran"/>
    <property type="match status" value="1"/>
</dbReference>
<feature type="domain" description="ABC transmembrane type-1" evidence="11">
    <location>
        <begin position="39"/>
        <end position="301"/>
    </location>
</feature>
<keyword evidence="6 12" id="KW-0067">ATP-binding</keyword>
<evidence type="ECO:0000256" key="7">
    <source>
        <dbReference type="ARBA" id="ARBA00022989"/>
    </source>
</evidence>
<keyword evidence="4 9" id="KW-0812">Transmembrane</keyword>
<evidence type="ECO:0000256" key="3">
    <source>
        <dbReference type="ARBA" id="ARBA00022475"/>
    </source>
</evidence>
<name>A0A379CDT6_9FIRM</name>
<dbReference type="PROSITE" id="PS50929">
    <property type="entry name" value="ABC_TM1F"/>
    <property type="match status" value="1"/>
</dbReference>
<accession>A0A379CDT6</accession>
<dbReference type="EC" id="3.6.3.44" evidence="12"/>
<evidence type="ECO:0000256" key="4">
    <source>
        <dbReference type="ARBA" id="ARBA00022692"/>
    </source>
</evidence>
<dbReference type="InterPro" id="IPR036640">
    <property type="entry name" value="ABC1_TM_sf"/>
</dbReference>
<evidence type="ECO:0000256" key="2">
    <source>
        <dbReference type="ARBA" id="ARBA00022448"/>
    </source>
</evidence>
<dbReference type="PANTHER" id="PTHR24221">
    <property type="entry name" value="ATP-BINDING CASSETTE SUB-FAMILY B"/>
    <property type="match status" value="1"/>
</dbReference>
<evidence type="ECO:0000256" key="5">
    <source>
        <dbReference type="ARBA" id="ARBA00022741"/>
    </source>
</evidence>
<feature type="transmembrane region" description="Helical" evidence="9">
    <location>
        <begin position="56"/>
        <end position="73"/>
    </location>
</feature>
<feature type="transmembrane region" description="Helical" evidence="9">
    <location>
        <begin position="129"/>
        <end position="146"/>
    </location>
</feature>
<evidence type="ECO:0000256" key="9">
    <source>
        <dbReference type="SAM" id="Phobius"/>
    </source>
</evidence>
<dbReference type="EMBL" id="UGTB01000004">
    <property type="protein sequence ID" value="SUB60503.1"/>
    <property type="molecule type" value="Genomic_DNA"/>
</dbReference>
<keyword evidence="2" id="KW-0813">Transport</keyword>
<dbReference type="PROSITE" id="PS00211">
    <property type="entry name" value="ABC_TRANSPORTER_1"/>
    <property type="match status" value="1"/>
</dbReference>
<gene>
    <name evidence="12" type="primary">lmrA</name>
    <name evidence="12" type="ORF">NCTC11460_00408</name>
</gene>
<evidence type="ECO:0000256" key="6">
    <source>
        <dbReference type="ARBA" id="ARBA00022840"/>
    </source>
</evidence>
<keyword evidence="8 9" id="KW-0472">Membrane</keyword>